<dbReference type="Pfam" id="PF00561">
    <property type="entry name" value="Abhydrolase_1"/>
    <property type="match status" value="1"/>
</dbReference>
<dbReference type="PRINTS" id="PR00412">
    <property type="entry name" value="EPOXHYDRLASE"/>
</dbReference>
<reference evidence="5" key="1">
    <citation type="submission" date="2023-07" db="EMBL/GenBank/DDBJ databases">
        <title>Conexibacter stalactiti sp. nov., isolated from stalactites in a lava cave and emended description of the genus Conexibacter.</title>
        <authorList>
            <person name="Lee S.D."/>
        </authorList>
    </citation>
    <scope>NUCLEOTIDE SEQUENCE [LARGE SCALE GENOMIC DNA]</scope>
    <source>
        <strain evidence="5">KCTC 39840</strain>
    </source>
</reference>
<comment type="caution">
    <text evidence="4">The sequence shown here is derived from an EMBL/GenBank/DDBJ whole genome shotgun (WGS) entry which is preliminary data.</text>
</comment>
<evidence type="ECO:0000313" key="4">
    <source>
        <dbReference type="EMBL" id="MDW5593141.1"/>
    </source>
</evidence>
<feature type="compositionally biased region" description="Basic residues" evidence="2">
    <location>
        <begin position="202"/>
        <end position="224"/>
    </location>
</feature>
<evidence type="ECO:0000256" key="2">
    <source>
        <dbReference type="SAM" id="MobiDB-lite"/>
    </source>
</evidence>
<proteinExistence type="predicted"/>
<dbReference type="InterPro" id="IPR000073">
    <property type="entry name" value="AB_hydrolase_1"/>
</dbReference>
<evidence type="ECO:0000313" key="5">
    <source>
        <dbReference type="Proteomes" id="UP001284601"/>
    </source>
</evidence>
<keyword evidence="1 4" id="KW-0378">Hydrolase</keyword>
<organism evidence="4 5">
    <name type="scientific">Conexibacter stalactiti</name>
    <dbReference type="NCBI Taxonomy" id="1940611"/>
    <lineage>
        <taxon>Bacteria</taxon>
        <taxon>Bacillati</taxon>
        <taxon>Actinomycetota</taxon>
        <taxon>Thermoleophilia</taxon>
        <taxon>Solirubrobacterales</taxon>
        <taxon>Conexibacteraceae</taxon>
        <taxon>Conexibacter</taxon>
    </lineage>
</organism>
<evidence type="ECO:0000259" key="3">
    <source>
        <dbReference type="Pfam" id="PF00561"/>
    </source>
</evidence>
<dbReference type="Proteomes" id="UP001284601">
    <property type="component" value="Unassembled WGS sequence"/>
</dbReference>
<dbReference type="InterPro" id="IPR029058">
    <property type="entry name" value="AB_hydrolase_fold"/>
</dbReference>
<keyword evidence="5" id="KW-1185">Reference proteome</keyword>
<feature type="domain" description="AB hydrolase-1" evidence="3">
    <location>
        <begin position="42"/>
        <end position="132"/>
    </location>
</feature>
<dbReference type="InterPro" id="IPR000639">
    <property type="entry name" value="Epox_hydrolase-like"/>
</dbReference>
<evidence type="ECO:0000256" key="1">
    <source>
        <dbReference type="ARBA" id="ARBA00022801"/>
    </source>
</evidence>
<dbReference type="Gene3D" id="3.40.50.1820">
    <property type="entry name" value="alpha/beta hydrolase"/>
    <property type="match status" value="1"/>
</dbReference>
<dbReference type="PANTHER" id="PTHR43329">
    <property type="entry name" value="EPOXIDE HYDROLASE"/>
    <property type="match status" value="1"/>
</dbReference>
<name>A0ABU4HIL2_9ACTN</name>
<sequence length="235" mass="25926">MQPRSVLGHSLKDVQVPFGPVRQIDAGLLNVGYVDAGPVDGPAVILVHGWPYDIHSFAEVTPILTAAGFRVVVPYVRGFGSTRFLSSQTPRNEQQAALAADTIALMDALGIDSAIVAGFDWGARTADAMAILWPRRARDRLCQRLHRHRPRGQPAAAGAAGRARLVVPVLLRHRARTPRLPREHRRVQQAHLADRVTGVGVQRRHLRPNGRRVRQPRSCRRRRPQLSLAAEPGGR</sequence>
<feature type="region of interest" description="Disordered" evidence="2">
    <location>
        <begin position="199"/>
        <end position="235"/>
    </location>
</feature>
<dbReference type="GO" id="GO:0016787">
    <property type="term" value="F:hydrolase activity"/>
    <property type="evidence" value="ECO:0007669"/>
    <property type="project" value="UniProtKB-KW"/>
</dbReference>
<protein>
    <submittedName>
        <fullName evidence="4">Alpha/beta fold hydrolase</fullName>
    </submittedName>
</protein>
<dbReference type="SUPFAM" id="SSF53474">
    <property type="entry name" value="alpha/beta-Hydrolases"/>
    <property type="match status" value="1"/>
</dbReference>
<gene>
    <name evidence="4" type="ORF">R7226_02250</name>
</gene>
<accession>A0ABU4HIL2</accession>
<dbReference type="EMBL" id="JAWSTH010000003">
    <property type="protein sequence ID" value="MDW5593141.1"/>
    <property type="molecule type" value="Genomic_DNA"/>
</dbReference>